<feature type="compositionally biased region" description="Basic and acidic residues" evidence="1">
    <location>
        <begin position="119"/>
        <end position="136"/>
    </location>
</feature>
<feature type="compositionally biased region" description="Polar residues" evidence="1">
    <location>
        <begin position="109"/>
        <end position="118"/>
    </location>
</feature>
<dbReference type="AlphaFoldDB" id="A0A9Q3GJC8"/>
<organism evidence="2 3">
    <name type="scientific">Austropuccinia psidii MF-1</name>
    <dbReference type="NCBI Taxonomy" id="1389203"/>
    <lineage>
        <taxon>Eukaryota</taxon>
        <taxon>Fungi</taxon>
        <taxon>Dikarya</taxon>
        <taxon>Basidiomycota</taxon>
        <taxon>Pucciniomycotina</taxon>
        <taxon>Pucciniomycetes</taxon>
        <taxon>Pucciniales</taxon>
        <taxon>Sphaerophragmiaceae</taxon>
        <taxon>Austropuccinia</taxon>
    </lineage>
</organism>
<dbReference type="Proteomes" id="UP000765509">
    <property type="component" value="Unassembled WGS sequence"/>
</dbReference>
<evidence type="ECO:0000313" key="3">
    <source>
        <dbReference type="Proteomes" id="UP000765509"/>
    </source>
</evidence>
<keyword evidence="3" id="KW-1185">Reference proteome</keyword>
<protein>
    <submittedName>
        <fullName evidence="2">Uncharacterized protein</fullName>
    </submittedName>
</protein>
<evidence type="ECO:0000313" key="2">
    <source>
        <dbReference type="EMBL" id="MBW0469613.1"/>
    </source>
</evidence>
<feature type="compositionally biased region" description="Basic and acidic residues" evidence="1">
    <location>
        <begin position="187"/>
        <end position="200"/>
    </location>
</feature>
<dbReference type="EMBL" id="AVOT02002236">
    <property type="protein sequence ID" value="MBW0469613.1"/>
    <property type="molecule type" value="Genomic_DNA"/>
</dbReference>
<gene>
    <name evidence="2" type="ORF">O181_009328</name>
</gene>
<feature type="region of interest" description="Disordered" evidence="1">
    <location>
        <begin position="74"/>
        <end position="200"/>
    </location>
</feature>
<reference evidence="2" key="1">
    <citation type="submission" date="2021-03" db="EMBL/GenBank/DDBJ databases">
        <title>Draft genome sequence of rust myrtle Austropuccinia psidii MF-1, a brazilian biotype.</title>
        <authorList>
            <person name="Quecine M.C."/>
            <person name="Pachon D.M.R."/>
            <person name="Bonatelli M.L."/>
            <person name="Correr F.H."/>
            <person name="Franceschini L.M."/>
            <person name="Leite T.F."/>
            <person name="Margarido G.R.A."/>
            <person name="Almeida C.A."/>
            <person name="Ferrarezi J.A."/>
            <person name="Labate C.A."/>
        </authorList>
    </citation>
    <scope>NUCLEOTIDE SEQUENCE</scope>
    <source>
        <strain evidence="2">MF-1</strain>
    </source>
</reference>
<accession>A0A9Q3GJC8</accession>
<comment type="caution">
    <text evidence="2">The sequence shown here is derived from an EMBL/GenBank/DDBJ whole genome shotgun (WGS) entry which is preliminary data.</text>
</comment>
<feature type="compositionally biased region" description="Polar residues" evidence="1">
    <location>
        <begin position="154"/>
        <end position="166"/>
    </location>
</feature>
<proteinExistence type="predicted"/>
<name>A0A9Q3GJC8_9BASI</name>
<evidence type="ECO:0000256" key="1">
    <source>
        <dbReference type="SAM" id="MobiDB-lite"/>
    </source>
</evidence>
<sequence>MSAQRRGTNGGCQSFHQFPKASQHLFTLIGILEADITAIPVVRPESFAAANTRDILVSVQELVYGSKAEGVGASTKSLDRHNEQLSSSDTAHGPRKDRRTSEGLDTLVLQGTSPTNKSLVEKPEHVMRGPEEEIGRRKGKQPSGRFPSLHKKNSASTSAKQAQANLKDQPEELEKGKAQVEQALHTELQDSQEREDSHQK</sequence>
<feature type="compositionally biased region" description="Basic and acidic residues" evidence="1">
    <location>
        <begin position="168"/>
        <end position="178"/>
    </location>
</feature>